<proteinExistence type="predicted"/>
<dbReference type="InterPro" id="IPR028976">
    <property type="entry name" value="CheC-like_sf"/>
</dbReference>
<name>A0A975BAN6_9BACT</name>
<dbReference type="Pfam" id="PF13690">
    <property type="entry name" value="CheX"/>
    <property type="match status" value="1"/>
</dbReference>
<evidence type="ECO:0000313" key="3">
    <source>
        <dbReference type="EMBL" id="QTA81680.1"/>
    </source>
</evidence>
<protein>
    <submittedName>
        <fullName evidence="3">Chemotaxis phosphatase CheX-like domain-containing protein</fullName>
    </submittedName>
</protein>
<dbReference type="InterPro" id="IPR028051">
    <property type="entry name" value="CheX-like_dom"/>
</dbReference>
<dbReference type="KEGG" id="dli:dnl_40230"/>
<dbReference type="EMBL" id="CP061799">
    <property type="protein sequence ID" value="QTA81680.1"/>
    <property type="molecule type" value="Genomic_DNA"/>
</dbReference>
<gene>
    <name evidence="3" type="ORF">dnl_40230</name>
</gene>
<dbReference type="SUPFAM" id="SSF103039">
    <property type="entry name" value="CheC-like"/>
    <property type="match status" value="1"/>
</dbReference>
<dbReference type="AlphaFoldDB" id="A0A975BAN6"/>
<reference evidence="3" key="1">
    <citation type="journal article" date="2021" name="Microb. Physiol.">
        <title>Proteogenomic Insights into the Physiology of Marine, Sulfate-Reducing, Filamentous Desulfonema limicola and Desulfonema magnum.</title>
        <authorList>
            <person name="Schnaars V."/>
            <person name="Wohlbrand L."/>
            <person name="Scheve S."/>
            <person name="Hinrichs C."/>
            <person name="Reinhardt R."/>
            <person name="Rabus R."/>
        </authorList>
    </citation>
    <scope>NUCLEOTIDE SEQUENCE</scope>
    <source>
        <strain evidence="3">5ac10</strain>
    </source>
</reference>
<evidence type="ECO:0000256" key="1">
    <source>
        <dbReference type="ARBA" id="ARBA00022500"/>
    </source>
</evidence>
<feature type="domain" description="Chemotaxis phosphatase CheX-like" evidence="2">
    <location>
        <begin position="41"/>
        <end position="122"/>
    </location>
</feature>
<sequence length="173" mass="19230">MKQVIKKILYQVTEDVLGKLAFMFTFPEDERELIENDSVLTASVSFEGMYKGALVMTISDHVLPELTGNMLGIEEDETSTSEQQHDALKELINVICGNLLPEIAGKEAIFKVGMPQIFFNQQAPSFSDLTPVSSAKLAIEDGECDIHLYIQGELSPDIISQNNESESHTQDDF</sequence>
<accession>A0A975BAN6</accession>
<evidence type="ECO:0000313" key="4">
    <source>
        <dbReference type="Proteomes" id="UP000663720"/>
    </source>
</evidence>
<evidence type="ECO:0000259" key="2">
    <source>
        <dbReference type="Pfam" id="PF13690"/>
    </source>
</evidence>
<dbReference type="GO" id="GO:0006935">
    <property type="term" value="P:chemotaxis"/>
    <property type="evidence" value="ECO:0007669"/>
    <property type="project" value="UniProtKB-KW"/>
</dbReference>
<organism evidence="3 4">
    <name type="scientific">Desulfonema limicola</name>
    <dbReference type="NCBI Taxonomy" id="45656"/>
    <lineage>
        <taxon>Bacteria</taxon>
        <taxon>Pseudomonadati</taxon>
        <taxon>Thermodesulfobacteriota</taxon>
        <taxon>Desulfobacteria</taxon>
        <taxon>Desulfobacterales</taxon>
        <taxon>Desulfococcaceae</taxon>
        <taxon>Desulfonema</taxon>
    </lineage>
</organism>
<keyword evidence="4" id="KW-1185">Reference proteome</keyword>
<dbReference type="Proteomes" id="UP000663720">
    <property type="component" value="Chromosome"/>
</dbReference>
<dbReference type="Gene3D" id="3.40.1550.10">
    <property type="entry name" value="CheC-like"/>
    <property type="match status" value="1"/>
</dbReference>
<keyword evidence="1" id="KW-0145">Chemotaxis</keyword>
<dbReference type="RefSeq" id="WP_207687690.1">
    <property type="nucleotide sequence ID" value="NZ_CP061799.1"/>
</dbReference>